<evidence type="ECO:0000313" key="8">
    <source>
        <dbReference type="EMBL" id="MDE5417835.1"/>
    </source>
</evidence>
<keyword evidence="6" id="KW-1133">Transmembrane helix</keyword>
<comment type="cofactor">
    <cofactor evidence="6">
        <name>FMN</name>
        <dbReference type="ChEBI" id="CHEBI:58210"/>
    </cofactor>
</comment>
<evidence type="ECO:0000256" key="4">
    <source>
        <dbReference type="ARBA" id="ARBA00022643"/>
    </source>
</evidence>
<comment type="subcellular location">
    <subcellularLocation>
        <location evidence="6">Cell membrane</location>
        <topology evidence="6">Single-pass membrane protein</topology>
    </subcellularLocation>
</comment>
<dbReference type="RefSeq" id="WP_275109172.1">
    <property type="nucleotide sequence ID" value="NZ_JAKJSC010000001.1"/>
</dbReference>
<organism evidence="8 9">
    <name type="scientific">Paralabilibaculum antarcticum</name>
    <dbReference type="NCBI Taxonomy" id="2912572"/>
    <lineage>
        <taxon>Bacteria</taxon>
        <taxon>Pseudomonadati</taxon>
        <taxon>Bacteroidota</taxon>
        <taxon>Bacteroidia</taxon>
        <taxon>Marinilabiliales</taxon>
        <taxon>Marinifilaceae</taxon>
        <taxon>Paralabilibaculum</taxon>
    </lineage>
</organism>
<keyword evidence="6" id="KW-0812">Transmembrane</keyword>
<keyword evidence="6" id="KW-1003">Cell membrane</keyword>
<dbReference type="InterPro" id="IPR007329">
    <property type="entry name" value="FMN-bd"/>
</dbReference>
<keyword evidence="2 6" id="KW-0597">Phosphoprotein</keyword>
<feature type="modified residue" description="FMN phosphoryl threonine" evidence="6">
    <location>
        <position position="175"/>
    </location>
</feature>
<evidence type="ECO:0000259" key="7">
    <source>
        <dbReference type="SMART" id="SM00900"/>
    </source>
</evidence>
<keyword evidence="4 6" id="KW-0288">FMN</keyword>
<keyword evidence="3 6" id="KW-0285">Flavoprotein</keyword>
<dbReference type="InterPro" id="IPR010209">
    <property type="entry name" value="Ion_transpt_RnfG/RsxG"/>
</dbReference>
<proteinExistence type="inferred from homology"/>
<comment type="function">
    <text evidence="6">Part of a membrane-bound complex that couples electron transfer with translocation of ions across the membrane.</text>
</comment>
<keyword evidence="6" id="KW-1278">Translocase</keyword>
<dbReference type="EMBL" id="JAKJSC010000001">
    <property type="protein sequence ID" value="MDE5417835.1"/>
    <property type="molecule type" value="Genomic_DNA"/>
</dbReference>
<dbReference type="NCBIfam" id="TIGR01947">
    <property type="entry name" value="rnfG"/>
    <property type="match status" value="1"/>
</dbReference>
<evidence type="ECO:0000256" key="5">
    <source>
        <dbReference type="ARBA" id="ARBA00022982"/>
    </source>
</evidence>
<dbReference type="Proteomes" id="UP001528920">
    <property type="component" value="Unassembled WGS sequence"/>
</dbReference>
<comment type="similarity">
    <text evidence="6">Belongs to the RnfG family.</text>
</comment>
<feature type="domain" description="FMN-binding" evidence="7">
    <location>
        <begin position="99"/>
        <end position="192"/>
    </location>
</feature>
<evidence type="ECO:0000256" key="6">
    <source>
        <dbReference type="HAMAP-Rule" id="MF_00479"/>
    </source>
</evidence>
<protein>
    <recommendedName>
        <fullName evidence="6">Ion-translocating oxidoreductase complex subunit G</fullName>
        <ecNumber evidence="6">7.-.-.-</ecNumber>
    </recommendedName>
    <alternativeName>
        <fullName evidence="6">Rnf electron transport complex subunit G</fullName>
    </alternativeName>
</protein>
<dbReference type="PIRSF" id="PIRSF006091">
    <property type="entry name" value="E_trnsport_RnfG"/>
    <property type="match status" value="1"/>
</dbReference>
<evidence type="ECO:0000313" key="9">
    <source>
        <dbReference type="Proteomes" id="UP001528920"/>
    </source>
</evidence>
<dbReference type="Pfam" id="PF04205">
    <property type="entry name" value="FMN_bind"/>
    <property type="match status" value="1"/>
</dbReference>
<comment type="subunit">
    <text evidence="6">The complex is composed of six subunits: RnfA, RnfB, RnfC, RnfD, RnfE and RnfG.</text>
</comment>
<evidence type="ECO:0000256" key="2">
    <source>
        <dbReference type="ARBA" id="ARBA00022553"/>
    </source>
</evidence>
<sequence>MAGKKESTFINMVLVLFIVTLVASAALGGLYELTKEPIAAAKLAKKLKAIKEVVPEFDNNPSDEMYSVDMPTGDKLEFYPAKKGNKLVGTAVKTFTTNGFSGYIWVMVGFKPDGTINNYSVLEHKETPGLGTKMADWFKNPAKEKASILGKNPATSPFVVSKDNPKGIDAITAATISSRAFLEAVQTAYNEYSKQMKGGTK</sequence>
<accession>A0ABT5VQZ1</accession>
<keyword evidence="5 6" id="KW-0249">Electron transport</keyword>
<keyword evidence="6" id="KW-0472">Membrane</keyword>
<dbReference type="SMART" id="SM00900">
    <property type="entry name" value="FMN_bind"/>
    <property type="match status" value="1"/>
</dbReference>
<evidence type="ECO:0000256" key="1">
    <source>
        <dbReference type="ARBA" id="ARBA00022448"/>
    </source>
</evidence>
<dbReference type="Gene3D" id="3.90.1010.20">
    <property type="match status" value="1"/>
</dbReference>
<dbReference type="PANTHER" id="PTHR36118">
    <property type="entry name" value="ION-TRANSLOCATING OXIDOREDUCTASE COMPLEX SUBUNIT G"/>
    <property type="match status" value="1"/>
</dbReference>
<evidence type="ECO:0000256" key="3">
    <source>
        <dbReference type="ARBA" id="ARBA00022630"/>
    </source>
</evidence>
<comment type="caution">
    <text evidence="8">The sequence shown here is derived from an EMBL/GenBank/DDBJ whole genome shotgun (WGS) entry which is preliminary data.</text>
</comment>
<reference evidence="8 9" key="1">
    <citation type="submission" date="2022-01" db="EMBL/GenBank/DDBJ databases">
        <title>Labilibaculum sp. nov, a marine bacterium isolated from Antarctica.</title>
        <authorList>
            <person name="Dai W."/>
        </authorList>
    </citation>
    <scope>NUCLEOTIDE SEQUENCE [LARGE SCALE GENOMIC DNA]</scope>
    <source>
        <strain evidence="8 9">DW002</strain>
    </source>
</reference>
<dbReference type="EC" id="7.-.-.-" evidence="6"/>
<name>A0ABT5VQZ1_9BACT</name>
<keyword evidence="9" id="KW-1185">Reference proteome</keyword>
<keyword evidence="1 6" id="KW-0813">Transport</keyword>
<dbReference type="HAMAP" id="MF_00479">
    <property type="entry name" value="RsxG_RnfG"/>
    <property type="match status" value="1"/>
</dbReference>
<gene>
    <name evidence="6" type="primary">rnfG</name>
    <name evidence="8" type="ORF">L3049_07420</name>
</gene>
<dbReference type="PANTHER" id="PTHR36118:SF1">
    <property type="entry name" value="ION-TRANSLOCATING OXIDOREDUCTASE COMPLEX SUBUNIT G"/>
    <property type="match status" value="1"/>
</dbReference>